<keyword evidence="5" id="KW-0472">Membrane</keyword>
<dbReference type="PATRIC" id="fig|584657.3.peg.1441"/>
<keyword evidence="6" id="KW-1003">Cell membrane</keyword>
<evidence type="ECO:0000256" key="4">
    <source>
        <dbReference type="ARBA" id="ARBA00022989"/>
    </source>
</evidence>
<dbReference type="Pfam" id="PF02104">
    <property type="entry name" value="SURF1"/>
    <property type="match status" value="1"/>
</dbReference>
<name>W9GP60_9MICO</name>
<dbReference type="EMBL" id="AWQS01000040">
    <property type="protein sequence ID" value="EWT06598.1"/>
    <property type="molecule type" value="Genomic_DNA"/>
</dbReference>
<dbReference type="OrthoDB" id="9807214at2"/>
<evidence type="ECO:0000256" key="6">
    <source>
        <dbReference type="RuleBase" id="RU363076"/>
    </source>
</evidence>
<dbReference type="PANTHER" id="PTHR23427:SF2">
    <property type="entry name" value="SURFEIT LOCUS PROTEIN 1"/>
    <property type="match status" value="1"/>
</dbReference>
<evidence type="ECO:0000256" key="1">
    <source>
        <dbReference type="ARBA" id="ARBA00004370"/>
    </source>
</evidence>
<dbReference type="PROSITE" id="PS50895">
    <property type="entry name" value="SURF1"/>
    <property type="match status" value="1"/>
</dbReference>
<keyword evidence="8" id="KW-1185">Reference proteome</keyword>
<protein>
    <recommendedName>
        <fullName evidence="6">SURF1-like protein</fullName>
    </recommendedName>
</protein>
<organism evidence="7 8">
    <name type="scientific">Intrasporangium chromatireducens Q5-1</name>
    <dbReference type="NCBI Taxonomy" id="584657"/>
    <lineage>
        <taxon>Bacteria</taxon>
        <taxon>Bacillati</taxon>
        <taxon>Actinomycetota</taxon>
        <taxon>Actinomycetes</taxon>
        <taxon>Micrococcales</taxon>
        <taxon>Intrasporangiaceae</taxon>
        <taxon>Intrasporangium</taxon>
    </lineage>
</organism>
<dbReference type="InterPro" id="IPR045214">
    <property type="entry name" value="Surf1/Surf4"/>
</dbReference>
<sequence>MLRLWLTRRWLVGTLIAIVFGMACFALGRWQWGRYVDKQTKATAIATNYDAAPVPLTPTLLDRGLTPERQWTRVTTTGTYAAHADLLVRNRTLDTVPGFEVLTPFTMDAGTILVDRGWVPNAETAAAAPPVDPPPTGPVQVTGWLRTGEPSLGRELPSGQLASINIADARAQRPAVGASDVYLVLGSQTPPTTDSGHRVAPLPRPTQDLGPHQAYAIQWWITMPAGLVFVVWAMRRELLARTEEGEAAPVAVKPKKVRIWDEEDY</sequence>
<evidence type="ECO:0000313" key="7">
    <source>
        <dbReference type="EMBL" id="EWT06598.1"/>
    </source>
</evidence>
<dbReference type="AlphaFoldDB" id="W9GP60"/>
<keyword evidence="4" id="KW-1133">Transmembrane helix</keyword>
<dbReference type="PROSITE" id="PS51257">
    <property type="entry name" value="PROKAR_LIPOPROTEIN"/>
    <property type="match status" value="1"/>
</dbReference>
<dbReference type="GO" id="GO:0005886">
    <property type="term" value="C:plasma membrane"/>
    <property type="evidence" value="ECO:0007669"/>
    <property type="project" value="UniProtKB-SubCell"/>
</dbReference>
<comment type="subcellular location">
    <subcellularLocation>
        <location evidence="6">Cell membrane</location>
        <topology evidence="6">Multi-pass membrane protein</topology>
    </subcellularLocation>
    <subcellularLocation>
        <location evidence="1">Membrane</location>
    </subcellularLocation>
</comment>
<dbReference type="InterPro" id="IPR002994">
    <property type="entry name" value="Surf1/Shy1"/>
</dbReference>
<dbReference type="Proteomes" id="UP000019494">
    <property type="component" value="Unassembled WGS sequence"/>
</dbReference>
<evidence type="ECO:0000256" key="3">
    <source>
        <dbReference type="ARBA" id="ARBA00022692"/>
    </source>
</evidence>
<dbReference type="RefSeq" id="WP_034715100.1">
    <property type="nucleotide sequence ID" value="NZ_AWQS01000040.1"/>
</dbReference>
<accession>W9GP60</accession>
<evidence type="ECO:0000313" key="8">
    <source>
        <dbReference type="Proteomes" id="UP000019494"/>
    </source>
</evidence>
<dbReference type="CDD" id="cd06662">
    <property type="entry name" value="SURF1"/>
    <property type="match status" value="1"/>
</dbReference>
<evidence type="ECO:0000256" key="5">
    <source>
        <dbReference type="ARBA" id="ARBA00023136"/>
    </source>
</evidence>
<gene>
    <name evidence="7" type="ORF">N864_18780</name>
</gene>
<reference evidence="8" key="1">
    <citation type="submission" date="2013-08" db="EMBL/GenBank/DDBJ databases">
        <title>Intrasporangium oryzae NRRL B-24470.</title>
        <authorList>
            <person name="Liu H."/>
            <person name="Wang G."/>
        </authorList>
    </citation>
    <scope>NUCLEOTIDE SEQUENCE [LARGE SCALE GENOMIC DNA]</scope>
    <source>
        <strain evidence="8">Q5-1</strain>
    </source>
</reference>
<comment type="caution">
    <text evidence="7">The sequence shown here is derived from an EMBL/GenBank/DDBJ whole genome shotgun (WGS) entry which is preliminary data.</text>
</comment>
<evidence type="ECO:0000256" key="2">
    <source>
        <dbReference type="ARBA" id="ARBA00007165"/>
    </source>
</evidence>
<dbReference type="PANTHER" id="PTHR23427">
    <property type="entry name" value="SURFEIT LOCUS PROTEIN"/>
    <property type="match status" value="1"/>
</dbReference>
<proteinExistence type="inferred from homology"/>
<keyword evidence="3" id="KW-0812">Transmembrane</keyword>
<comment type="similarity">
    <text evidence="2 6">Belongs to the SURF1 family.</text>
</comment>